<keyword evidence="3" id="KW-0472">Membrane</keyword>
<keyword evidence="6" id="KW-0808">Transferase</keyword>
<protein>
    <recommendedName>
        <fullName evidence="1">diguanylate cyclase</fullName>
        <ecNumber evidence="1">2.7.7.65</ecNumber>
    </recommendedName>
</protein>
<organism evidence="6 7">
    <name type="scientific">Pseudomarimonas salicorniae</name>
    <dbReference type="NCBI Taxonomy" id="2933270"/>
    <lineage>
        <taxon>Bacteria</taxon>
        <taxon>Pseudomonadati</taxon>
        <taxon>Pseudomonadota</taxon>
        <taxon>Gammaproteobacteria</taxon>
        <taxon>Lysobacterales</taxon>
        <taxon>Lysobacteraceae</taxon>
        <taxon>Pseudomarimonas</taxon>
    </lineage>
</organism>
<keyword evidence="6" id="KW-0548">Nucleotidyltransferase</keyword>
<dbReference type="CDD" id="cd01949">
    <property type="entry name" value="GGDEF"/>
    <property type="match status" value="1"/>
</dbReference>
<evidence type="ECO:0000256" key="4">
    <source>
        <dbReference type="SAM" id="SignalP"/>
    </source>
</evidence>
<accession>A0ABT0GKF6</accession>
<proteinExistence type="predicted"/>
<feature type="domain" description="GGDEF" evidence="5">
    <location>
        <begin position="465"/>
        <end position="600"/>
    </location>
</feature>
<comment type="catalytic activity">
    <reaction evidence="2">
        <text>2 GTP = 3',3'-c-di-GMP + 2 diphosphate</text>
        <dbReference type="Rhea" id="RHEA:24898"/>
        <dbReference type="ChEBI" id="CHEBI:33019"/>
        <dbReference type="ChEBI" id="CHEBI:37565"/>
        <dbReference type="ChEBI" id="CHEBI:58805"/>
        <dbReference type="EC" id="2.7.7.65"/>
    </reaction>
</comment>
<dbReference type="EMBL" id="JALNMH010000013">
    <property type="protein sequence ID" value="MCK7595027.1"/>
    <property type="molecule type" value="Genomic_DNA"/>
</dbReference>
<dbReference type="SUPFAM" id="SSF55073">
    <property type="entry name" value="Nucleotide cyclase"/>
    <property type="match status" value="1"/>
</dbReference>
<evidence type="ECO:0000256" key="1">
    <source>
        <dbReference type="ARBA" id="ARBA00012528"/>
    </source>
</evidence>
<keyword evidence="3" id="KW-1133">Transmembrane helix</keyword>
<dbReference type="PROSITE" id="PS50887">
    <property type="entry name" value="GGDEF"/>
    <property type="match status" value="1"/>
</dbReference>
<evidence type="ECO:0000313" key="7">
    <source>
        <dbReference type="Proteomes" id="UP001431449"/>
    </source>
</evidence>
<dbReference type="EC" id="2.7.7.65" evidence="1"/>
<dbReference type="GO" id="GO:0052621">
    <property type="term" value="F:diguanylate cyclase activity"/>
    <property type="evidence" value="ECO:0007669"/>
    <property type="project" value="UniProtKB-EC"/>
</dbReference>
<keyword evidence="3" id="KW-0812">Transmembrane</keyword>
<dbReference type="InterPro" id="IPR000160">
    <property type="entry name" value="GGDEF_dom"/>
</dbReference>
<dbReference type="NCBIfam" id="TIGR00254">
    <property type="entry name" value="GGDEF"/>
    <property type="match status" value="1"/>
</dbReference>
<dbReference type="InterPro" id="IPR029787">
    <property type="entry name" value="Nucleotide_cyclase"/>
</dbReference>
<evidence type="ECO:0000256" key="2">
    <source>
        <dbReference type="ARBA" id="ARBA00034247"/>
    </source>
</evidence>
<dbReference type="Proteomes" id="UP001431449">
    <property type="component" value="Unassembled WGS sequence"/>
</dbReference>
<comment type="caution">
    <text evidence="6">The sequence shown here is derived from an EMBL/GenBank/DDBJ whole genome shotgun (WGS) entry which is preliminary data.</text>
</comment>
<dbReference type="RefSeq" id="WP_248210761.1">
    <property type="nucleotide sequence ID" value="NZ_JALNMH010000013.1"/>
</dbReference>
<dbReference type="SUPFAM" id="SSF55781">
    <property type="entry name" value="GAF domain-like"/>
    <property type="match status" value="1"/>
</dbReference>
<reference evidence="6" key="1">
    <citation type="submission" date="2022-04" db="EMBL/GenBank/DDBJ databases">
        <title>Lysobacter sp. CAU 1642 isolated from sea sand.</title>
        <authorList>
            <person name="Kim W."/>
        </authorList>
    </citation>
    <scope>NUCLEOTIDE SEQUENCE</scope>
    <source>
        <strain evidence="6">CAU 1642</strain>
    </source>
</reference>
<gene>
    <name evidence="6" type="ORF">M0G41_15260</name>
</gene>
<feature type="transmembrane region" description="Helical" evidence="3">
    <location>
        <begin position="245"/>
        <end position="265"/>
    </location>
</feature>
<dbReference type="InterPro" id="IPR043128">
    <property type="entry name" value="Rev_trsase/Diguanyl_cyclase"/>
</dbReference>
<sequence>MMANPLRLPTLALLALAAAGPVRAQPGAAQSVPPVLPIAEVVADRDADTIPDGLNRRFSVRGVTLVGNRALQAQNYQLLVQDESGGLSLYTRSQQADVEAGQVVEASGTLGQFRGAPQLFIDRLEVVGEAPLPAPRAVPLAEVDSWQHLGRRVRVEGLAGPLSLEGYGRLRIDGDDGTTLSLYIPQAAVDRFDWSLYPRGARLEVTGVSSLYKETWPYDGGFQLVVTSPEDIRVLAPPTPPWVRWGLYASLPAAALVALSLLVFASMQRKQRLRQQELATLGALSTAFAEPEGDAAQLSRRACETLSAYGVTSAVCVHLVGEDGALVCVARSADTGERQQALDRLLAAPIEADDLADGPAEALARAGLPTLACHPLPASEGRPGWLSVPSMGQQRLNAMQQRVLLAAVKLLGLALENRRIREQAERERAALHRLAVTDELTGLYNRRFLDEYLRMQVPVARRRGSGLAFLSIDIDHFKSINDRFGHPAGDAVLRHVAAALRAASRSSDLPVRMGGEEFLVVAAEADLEGTIELAERLRRAVESIDLGALGIDPGLRVTVSIGVAQFGVHGEESEGLIQASDEALYEAKRGGRNRVAVAGARAAGTG</sequence>
<keyword evidence="4" id="KW-0732">Signal</keyword>
<dbReference type="InterPro" id="IPR050469">
    <property type="entry name" value="Diguanylate_Cyclase"/>
</dbReference>
<feature type="chain" id="PRO_5046978557" description="diguanylate cyclase" evidence="4">
    <location>
        <begin position="25"/>
        <end position="606"/>
    </location>
</feature>
<dbReference type="PANTHER" id="PTHR45138:SF9">
    <property type="entry name" value="DIGUANYLATE CYCLASE DGCM-RELATED"/>
    <property type="match status" value="1"/>
</dbReference>
<feature type="signal peptide" evidence="4">
    <location>
        <begin position="1"/>
        <end position="24"/>
    </location>
</feature>
<evidence type="ECO:0000259" key="5">
    <source>
        <dbReference type="PROSITE" id="PS50887"/>
    </source>
</evidence>
<dbReference type="PANTHER" id="PTHR45138">
    <property type="entry name" value="REGULATORY COMPONENTS OF SENSORY TRANSDUCTION SYSTEM"/>
    <property type="match status" value="1"/>
</dbReference>
<dbReference type="Gene3D" id="3.30.70.270">
    <property type="match status" value="1"/>
</dbReference>
<dbReference type="Pfam" id="PF00990">
    <property type="entry name" value="GGDEF"/>
    <property type="match status" value="1"/>
</dbReference>
<evidence type="ECO:0000256" key="3">
    <source>
        <dbReference type="SAM" id="Phobius"/>
    </source>
</evidence>
<evidence type="ECO:0000313" key="6">
    <source>
        <dbReference type="EMBL" id="MCK7595027.1"/>
    </source>
</evidence>
<keyword evidence="7" id="KW-1185">Reference proteome</keyword>
<dbReference type="SMART" id="SM00267">
    <property type="entry name" value="GGDEF"/>
    <property type="match status" value="1"/>
</dbReference>
<name>A0ABT0GKF6_9GAMM</name>